<dbReference type="Proteomes" id="UP000003986">
    <property type="component" value="Unassembled WGS sequence"/>
</dbReference>
<dbReference type="InterPro" id="IPR010093">
    <property type="entry name" value="SinI_DNA-bd"/>
</dbReference>
<dbReference type="Pfam" id="PF12728">
    <property type="entry name" value="HTH_17"/>
    <property type="match status" value="1"/>
</dbReference>
<dbReference type="SUPFAM" id="SSF46955">
    <property type="entry name" value="Putative DNA-binding domain"/>
    <property type="match status" value="1"/>
</dbReference>
<evidence type="ECO:0000313" key="2">
    <source>
        <dbReference type="EMBL" id="EFE76270.2"/>
    </source>
</evidence>
<sequence>MRPSAIPHVPAQRTLQPEEVTTTDPLLTVEQAAERLGTGVRFIRRLVQERRIRYVKLGKPVRIPESAIAAYIEERTVPTLRDERSRYGKAA</sequence>
<reference evidence="3" key="2">
    <citation type="submission" date="2008-12" db="EMBL/GenBank/DDBJ databases">
        <title>Annotation of Streptomyces roseosporus strain NRRL 15998.</title>
        <authorList>
            <consortium name="The Broad Institute Genome Sequencing Platform"/>
            <consortium name="Broad Institute Microbial Sequencing Center"/>
            <person name="Fischbach M."/>
            <person name="Ward D."/>
            <person name="Young S."/>
            <person name="Kodira C.D."/>
            <person name="Zeng Q."/>
            <person name="Koehrsen M."/>
            <person name="Godfrey P."/>
            <person name="Alvarado L."/>
            <person name="Berlin A.M."/>
            <person name="Borenstein D."/>
            <person name="Chen Z."/>
            <person name="Engels R."/>
            <person name="Freedman E."/>
            <person name="Gellesch M."/>
            <person name="Goldberg J."/>
            <person name="Griggs A."/>
            <person name="Gujja S."/>
            <person name="Heiman D.I."/>
            <person name="Hepburn T.A."/>
            <person name="Howarth C."/>
            <person name="Jen D."/>
            <person name="Larson L."/>
            <person name="Lewis B."/>
            <person name="Mehta T."/>
            <person name="Park D."/>
            <person name="Pearson M."/>
            <person name="Roberts A."/>
            <person name="Saif S."/>
            <person name="Shea T.D."/>
            <person name="Shenoy N."/>
            <person name="Sisk P."/>
            <person name="Stolte C."/>
            <person name="Sykes S.N."/>
            <person name="Walk T."/>
            <person name="White J."/>
            <person name="Yandava C."/>
            <person name="Straight P."/>
            <person name="Clardy J."/>
            <person name="Hung D."/>
            <person name="Kolter R."/>
            <person name="Mekalanos J."/>
            <person name="Walker S."/>
            <person name="Walsh C.T."/>
            <person name="Wieland B.L.C."/>
            <person name="Ilzarbe M."/>
            <person name="Galagan J."/>
            <person name="Nusbaum C."/>
            <person name="Birren B."/>
        </authorList>
    </citation>
    <scope>NUCLEOTIDE SEQUENCE [LARGE SCALE GENOMIC DNA]</scope>
    <source>
        <strain evidence="3">NRRL 15998</strain>
    </source>
</reference>
<protein>
    <submittedName>
        <fullName evidence="2">Predicted protein</fullName>
    </submittedName>
</protein>
<dbReference type="NCBIfam" id="TIGR01764">
    <property type="entry name" value="excise"/>
    <property type="match status" value="1"/>
</dbReference>
<organism evidence="2 3">
    <name type="scientific">Streptomyces filamentosus NRRL 15998</name>
    <dbReference type="NCBI Taxonomy" id="457431"/>
    <lineage>
        <taxon>Bacteria</taxon>
        <taxon>Bacillati</taxon>
        <taxon>Actinomycetota</taxon>
        <taxon>Actinomycetes</taxon>
        <taxon>Kitasatosporales</taxon>
        <taxon>Streptomycetaceae</taxon>
        <taxon>Streptomyces</taxon>
    </lineage>
</organism>
<proteinExistence type="predicted"/>
<name>D6AUX5_STRFL</name>
<accession>D6AUX5</accession>
<gene>
    <name evidence="2" type="ORF">SSGG_03637</name>
</gene>
<dbReference type="EMBL" id="DS999644">
    <property type="protein sequence ID" value="EFE76270.2"/>
    <property type="molecule type" value="Genomic_DNA"/>
</dbReference>
<feature type="domain" description="Helix-turn-helix" evidence="1">
    <location>
        <begin position="26"/>
        <end position="75"/>
    </location>
</feature>
<dbReference type="GO" id="GO:0003677">
    <property type="term" value="F:DNA binding"/>
    <property type="evidence" value="ECO:0007669"/>
    <property type="project" value="InterPro"/>
</dbReference>
<evidence type="ECO:0000259" key="1">
    <source>
        <dbReference type="Pfam" id="PF12728"/>
    </source>
</evidence>
<dbReference type="AlphaFoldDB" id="D6AUX5"/>
<dbReference type="InterPro" id="IPR009061">
    <property type="entry name" value="DNA-bd_dom_put_sf"/>
</dbReference>
<dbReference type="InterPro" id="IPR041657">
    <property type="entry name" value="HTH_17"/>
</dbReference>
<reference evidence="3" key="1">
    <citation type="submission" date="2008-10" db="EMBL/GenBank/DDBJ databases">
        <authorList>
            <person name="Molnar K."/>
        </authorList>
    </citation>
    <scope>NUCLEOTIDE SEQUENCE [LARGE SCALE GENOMIC DNA]</scope>
    <source>
        <strain evidence="3">NRRL 15998</strain>
    </source>
</reference>
<evidence type="ECO:0000313" key="3">
    <source>
        <dbReference type="Proteomes" id="UP000003986"/>
    </source>
</evidence>